<organism evidence="1">
    <name type="scientific">marine sediment metagenome</name>
    <dbReference type="NCBI Taxonomy" id="412755"/>
    <lineage>
        <taxon>unclassified sequences</taxon>
        <taxon>metagenomes</taxon>
        <taxon>ecological metagenomes</taxon>
    </lineage>
</organism>
<accession>X1KZ66</accession>
<sequence length="107" mass="11611">MAVATVALAGSKPAQAQIKTFHLDRLEVPGAPDDGIALFRPATNQRNIFYGQMAIGYSLRPLKVRNITNDTSVLARTNRTAVIQDQLTVYGSAGFQILDRATFGVTF</sequence>
<reference evidence="1" key="1">
    <citation type="journal article" date="2014" name="Front. Microbiol.">
        <title>High frequency of phylogenetically diverse reductive dehalogenase-homologous genes in deep subseafloor sedimentary metagenomes.</title>
        <authorList>
            <person name="Kawai M."/>
            <person name="Futagami T."/>
            <person name="Toyoda A."/>
            <person name="Takaki Y."/>
            <person name="Nishi S."/>
            <person name="Hori S."/>
            <person name="Arai W."/>
            <person name="Tsubouchi T."/>
            <person name="Morono Y."/>
            <person name="Uchiyama I."/>
            <person name="Ito T."/>
            <person name="Fujiyama A."/>
            <person name="Inagaki F."/>
            <person name="Takami H."/>
        </authorList>
    </citation>
    <scope>NUCLEOTIDE SEQUENCE</scope>
    <source>
        <strain evidence="1">Expedition CK06-06</strain>
    </source>
</reference>
<gene>
    <name evidence="1" type="ORF">S03H2_61919</name>
</gene>
<protein>
    <submittedName>
        <fullName evidence="1">Uncharacterized protein</fullName>
    </submittedName>
</protein>
<evidence type="ECO:0000313" key="1">
    <source>
        <dbReference type="EMBL" id="GAH87253.1"/>
    </source>
</evidence>
<dbReference type="EMBL" id="BARU01040010">
    <property type="protein sequence ID" value="GAH87253.1"/>
    <property type="molecule type" value="Genomic_DNA"/>
</dbReference>
<feature type="non-terminal residue" evidence="1">
    <location>
        <position position="107"/>
    </location>
</feature>
<comment type="caution">
    <text evidence="1">The sequence shown here is derived from an EMBL/GenBank/DDBJ whole genome shotgun (WGS) entry which is preliminary data.</text>
</comment>
<dbReference type="AlphaFoldDB" id="X1KZ66"/>
<proteinExistence type="predicted"/>
<name>X1KZ66_9ZZZZ</name>